<dbReference type="InterPro" id="IPR009000">
    <property type="entry name" value="Transl_B-barrel_sf"/>
</dbReference>
<dbReference type="Proteomes" id="UP000192257">
    <property type="component" value="Unassembled WGS sequence"/>
</dbReference>
<sequence length="586" mass="64705">MAYIKDPIEQPLQEQEPEPEPEPEPPLEVEAISRQDALSQRAAATFDCKRRLGKVLAATPNGHGCLMQEDDDGDVEYKWRLTGITQHRFEHLVTQMRFRVGEGNGQCLYELGIANDGTPKGLPLSDYLESVETLRNMAEVLVLDTTILQEFMIKAEPEPLWCGEILITRRQAKLHDGRIAFCGSIGSGKSTLIAVLLTGELDDGSGSARHLLFNHKHEVCSGKTTSIVRRILSIENTEESLGISSPSSLRGSSDVSKSLSLIDLGGNVTKQMLFGLMSRRPDFTGICVSVENPAEEVTRYARVCRALRFPFFVVVTKVETVLDFELDAFLLELAVEFSSIGCSSVVLSDMDEVYRFQRLWEKSNQVPILCVSSADSSGIDNFRRFLASLPLGMPPGTPDHKFEVLLDGGFFVNGVGHVVRGHVARGFVELGSRCKIGPDTDGQFYSVTIQGIHVEGSHVTRVQHAEDATFALSELPSSVDLSQKGKLLISRSVNVCWEFEAQVKVLSQGMTPQLQPILYTGNVRQAVKIVSTLPHELQVLDTEGILRLRFLYHPEVLREGASIILQWNPEGIAVGEVIAVLDHFHA</sequence>
<dbReference type="InterPro" id="IPR050055">
    <property type="entry name" value="EF-Tu_GTPase"/>
</dbReference>
<keyword evidence="4" id="KW-1185">Reference proteome</keyword>
<feature type="domain" description="Tr-type G" evidence="2">
    <location>
        <begin position="179"/>
        <end position="386"/>
    </location>
</feature>
<dbReference type="VEuPathDB" id="TriTrypDB:TM35_000015160"/>
<dbReference type="Gene3D" id="3.40.50.300">
    <property type="entry name" value="P-loop containing nucleotide triphosphate hydrolases"/>
    <property type="match status" value="1"/>
</dbReference>
<dbReference type="GO" id="GO:0003924">
    <property type="term" value="F:GTPase activity"/>
    <property type="evidence" value="ECO:0007669"/>
    <property type="project" value="InterPro"/>
</dbReference>
<dbReference type="GeneID" id="39980977"/>
<comment type="caution">
    <text evidence="3">The sequence shown here is derived from an EMBL/GenBank/DDBJ whole genome shotgun (WGS) entry which is preliminary data.</text>
</comment>
<dbReference type="PANTHER" id="PTHR43721">
    <property type="entry name" value="ELONGATION FACTOR TU-RELATED"/>
    <property type="match status" value="1"/>
</dbReference>
<accession>A0A1X0PAM4</accession>
<evidence type="ECO:0000313" key="4">
    <source>
        <dbReference type="Proteomes" id="UP000192257"/>
    </source>
</evidence>
<reference evidence="3 4" key="1">
    <citation type="submission" date="2017-03" db="EMBL/GenBank/DDBJ databases">
        <title>An alternative strategy for trypanosome survival in the mammalian bloodstream revealed through genome and transcriptome analysis of the ubiquitous bovine parasite Trypanosoma (Megatrypanum) theileri.</title>
        <authorList>
            <person name="Kelly S."/>
            <person name="Ivens A."/>
            <person name="Mott A."/>
            <person name="O'Neill E."/>
            <person name="Emms D."/>
            <person name="Macleod O."/>
            <person name="Voorheis P."/>
            <person name="Matthews J."/>
            <person name="Matthews K."/>
            <person name="Carrington M."/>
        </authorList>
    </citation>
    <scope>NUCLEOTIDE SEQUENCE [LARGE SCALE GENOMIC DNA]</scope>
    <source>
        <strain evidence="3">Edinburgh</strain>
    </source>
</reference>
<dbReference type="RefSeq" id="XP_028887705.1">
    <property type="nucleotide sequence ID" value="XM_029021197.1"/>
</dbReference>
<dbReference type="Gene3D" id="2.40.30.10">
    <property type="entry name" value="Translation factors"/>
    <property type="match status" value="1"/>
</dbReference>
<proteinExistence type="predicted"/>
<dbReference type="SUPFAM" id="SSF50447">
    <property type="entry name" value="Translation proteins"/>
    <property type="match status" value="1"/>
</dbReference>
<dbReference type="GO" id="GO:0005525">
    <property type="term" value="F:GTP binding"/>
    <property type="evidence" value="ECO:0007669"/>
    <property type="project" value="InterPro"/>
</dbReference>
<dbReference type="OrthoDB" id="248233at2759"/>
<evidence type="ECO:0000259" key="2">
    <source>
        <dbReference type="Pfam" id="PF00009"/>
    </source>
</evidence>
<dbReference type="InterPro" id="IPR027417">
    <property type="entry name" value="P-loop_NTPase"/>
</dbReference>
<dbReference type="AlphaFoldDB" id="A0A1X0PAM4"/>
<dbReference type="GO" id="GO:0003746">
    <property type="term" value="F:translation elongation factor activity"/>
    <property type="evidence" value="ECO:0007669"/>
    <property type="project" value="TreeGrafter"/>
</dbReference>
<dbReference type="PANTHER" id="PTHR43721:SF9">
    <property type="entry name" value="GTP-BINDING PROTEIN 1"/>
    <property type="match status" value="1"/>
</dbReference>
<organism evidence="3 4">
    <name type="scientific">Trypanosoma theileri</name>
    <dbReference type="NCBI Taxonomy" id="67003"/>
    <lineage>
        <taxon>Eukaryota</taxon>
        <taxon>Discoba</taxon>
        <taxon>Euglenozoa</taxon>
        <taxon>Kinetoplastea</taxon>
        <taxon>Metakinetoplastina</taxon>
        <taxon>Trypanosomatida</taxon>
        <taxon>Trypanosomatidae</taxon>
        <taxon>Trypanosoma</taxon>
    </lineage>
</organism>
<dbReference type="SUPFAM" id="SSF52540">
    <property type="entry name" value="P-loop containing nucleoside triphosphate hydrolases"/>
    <property type="match status" value="1"/>
</dbReference>
<dbReference type="EMBL" id="NBCO01000001">
    <property type="protein sequence ID" value="ORC93639.1"/>
    <property type="molecule type" value="Genomic_DNA"/>
</dbReference>
<evidence type="ECO:0000313" key="3">
    <source>
        <dbReference type="EMBL" id="ORC93639.1"/>
    </source>
</evidence>
<feature type="region of interest" description="Disordered" evidence="1">
    <location>
        <begin position="1"/>
        <end position="26"/>
    </location>
</feature>
<feature type="compositionally biased region" description="Acidic residues" evidence="1">
    <location>
        <begin position="15"/>
        <end position="26"/>
    </location>
</feature>
<name>A0A1X0PAM4_9TRYP</name>
<protein>
    <submittedName>
        <fullName evidence="3">Putative GTP-binding protein</fullName>
    </submittedName>
</protein>
<gene>
    <name evidence="3" type="ORF">TM35_000015160</name>
</gene>
<evidence type="ECO:0000256" key="1">
    <source>
        <dbReference type="SAM" id="MobiDB-lite"/>
    </source>
</evidence>
<dbReference type="InterPro" id="IPR000795">
    <property type="entry name" value="T_Tr_GTP-bd_dom"/>
</dbReference>
<dbReference type="Pfam" id="PF00009">
    <property type="entry name" value="GTP_EFTU"/>
    <property type="match status" value="1"/>
</dbReference>